<dbReference type="Proteomes" id="UP000223913">
    <property type="component" value="Unassembled WGS sequence"/>
</dbReference>
<comment type="caution">
    <text evidence="2">The sequence shown here is derived from an EMBL/GenBank/DDBJ whole genome shotgun (WGS) entry which is preliminary data.</text>
</comment>
<evidence type="ECO:0000256" key="1">
    <source>
        <dbReference type="SAM" id="Phobius"/>
    </source>
</evidence>
<proteinExistence type="predicted"/>
<evidence type="ECO:0008006" key="4">
    <source>
        <dbReference type="Google" id="ProtNLM"/>
    </source>
</evidence>
<dbReference type="EMBL" id="PDUD01000018">
    <property type="protein sequence ID" value="PHN06384.1"/>
    <property type="molecule type" value="Genomic_DNA"/>
</dbReference>
<keyword evidence="3" id="KW-1185">Reference proteome</keyword>
<feature type="transmembrane region" description="Helical" evidence="1">
    <location>
        <begin position="83"/>
        <end position="103"/>
    </location>
</feature>
<accession>A0A2D0NCZ5</accession>
<evidence type="ECO:0000313" key="3">
    <source>
        <dbReference type="Proteomes" id="UP000223913"/>
    </source>
</evidence>
<evidence type="ECO:0000313" key="2">
    <source>
        <dbReference type="EMBL" id="PHN06384.1"/>
    </source>
</evidence>
<gene>
    <name evidence="2" type="ORF">CRP01_12505</name>
</gene>
<sequence length="130" mass="14265">MDRQEPQTETDVLMEDVGESIGYIQGFISQEVESVKLEVAEKISIASSTVITSVVLTALGGFVAIFASIALAFYIGTRLNSNALGFLIVSGIFLALLFIVYLFRKTLITDKIVTAVIHLFFDQHEDETNS</sequence>
<organism evidence="2 3">
    <name type="scientific">Flavilitoribacter nigricans (strain ATCC 23147 / DSM 23189 / NBRC 102662 / NCIMB 1420 / SS-2)</name>
    <name type="common">Lewinella nigricans</name>
    <dbReference type="NCBI Taxonomy" id="1122177"/>
    <lineage>
        <taxon>Bacteria</taxon>
        <taxon>Pseudomonadati</taxon>
        <taxon>Bacteroidota</taxon>
        <taxon>Saprospiria</taxon>
        <taxon>Saprospirales</taxon>
        <taxon>Lewinellaceae</taxon>
        <taxon>Flavilitoribacter</taxon>
    </lineage>
</organism>
<reference evidence="2 3" key="1">
    <citation type="submission" date="2017-10" db="EMBL/GenBank/DDBJ databases">
        <title>The draft genome sequence of Lewinella nigricans NBRC 102662.</title>
        <authorList>
            <person name="Wang K."/>
        </authorList>
    </citation>
    <scope>NUCLEOTIDE SEQUENCE [LARGE SCALE GENOMIC DNA]</scope>
    <source>
        <strain evidence="2 3">NBRC 102662</strain>
    </source>
</reference>
<dbReference type="Pfam" id="PF07332">
    <property type="entry name" value="Phage_holin_3_6"/>
    <property type="match status" value="1"/>
</dbReference>
<feature type="transmembrane region" description="Helical" evidence="1">
    <location>
        <begin position="50"/>
        <end position="77"/>
    </location>
</feature>
<name>A0A2D0NCZ5_FLAN2</name>
<dbReference type="InterPro" id="IPR009937">
    <property type="entry name" value="Phage_holin_3_6"/>
</dbReference>
<dbReference type="AlphaFoldDB" id="A0A2D0NCZ5"/>
<keyword evidence="1" id="KW-0472">Membrane</keyword>
<keyword evidence="1" id="KW-0812">Transmembrane</keyword>
<dbReference type="OrthoDB" id="1144182at2"/>
<protein>
    <recommendedName>
        <fullName evidence="4">Phage holin family protein</fullName>
    </recommendedName>
</protein>
<dbReference type="RefSeq" id="WP_099150367.1">
    <property type="nucleotide sequence ID" value="NZ_PDUD01000018.1"/>
</dbReference>
<keyword evidence="1" id="KW-1133">Transmembrane helix</keyword>